<dbReference type="EMBL" id="JBEPTF010000001">
    <property type="protein sequence ID" value="MET4683316.1"/>
    <property type="molecule type" value="Genomic_DNA"/>
</dbReference>
<evidence type="ECO:0000313" key="2">
    <source>
        <dbReference type="Proteomes" id="UP001549313"/>
    </source>
</evidence>
<reference evidence="1 2" key="1">
    <citation type="submission" date="2024-06" db="EMBL/GenBank/DDBJ databases">
        <title>Sorghum-associated microbial communities from plants grown in Nebraska, USA.</title>
        <authorList>
            <person name="Schachtman D."/>
        </authorList>
    </citation>
    <scope>NUCLEOTIDE SEQUENCE [LARGE SCALE GENOMIC DNA]</scope>
    <source>
        <strain evidence="1 2">2814</strain>
    </source>
</reference>
<dbReference type="RefSeq" id="WP_354088239.1">
    <property type="nucleotide sequence ID" value="NZ_JBEPTF010000001.1"/>
</dbReference>
<name>A0ABV2R9Q8_9CAUL</name>
<keyword evidence="2" id="KW-1185">Reference proteome</keyword>
<evidence type="ECO:0000313" key="1">
    <source>
        <dbReference type="EMBL" id="MET4683316.1"/>
    </source>
</evidence>
<protein>
    <submittedName>
        <fullName evidence="1">Uncharacterized protein</fullName>
    </submittedName>
</protein>
<comment type="caution">
    <text evidence="1">The sequence shown here is derived from an EMBL/GenBank/DDBJ whole genome shotgun (WGS) entry which is preliminary data.</text>
</comment>
<accession>A0ABV2R9Q8</accession>
<gene>
    <name evidence="1" type="ORF">ABIE19_001225</name>
</gene>
<organism evidence="1 2">
    <name type="scientific">Brevundimonas faecalis</name>
    <dbReference type="NCBI Taxonomy" id="947378"/>
    <lineage>
        <taxon>Bacteria</taxon>
        <taxon>Pseudomonadati</taxon>
        <taxon>Pseudomonadota</taxon>
        <taxon>Alphaproteobacteria</taxon>
        <taxon>Caulobacterales</taxon>
        <taxon>Caulobacteraceae</taxon>
        <taxon>Brevundimonas</taxon>
    </lineage>
</organism>
<dbReference type="Proteomes" id="UP001549313">
    <property type="component" value="Unassembled WGS sequence"/>
</dbReference>
<proteinExistence type="predicted"/>
<sequence>MLLVLKDKTFAIKSAEISAAIPDPYWLRTYHPAGDARLFWSLDVEAEQKTGGEMWEPRAYHENLHFPIRRWKDVVGQAAEWSEPYDEEANEHNGGFYVFEHGDISRARLRFPERDGVKFRFEWDGVCDVFWDDDYGQDVPFSASGWAEFTGVTVQGSELDTDEMLRDRLAQHLDPRDFVCESVVREGQSYESGVKMARAVFTPLSVICPF</sequence>